<gene>
    <name evidence="2" type="ORF">JY500_15780</name>
</gene>
<feature type="transmembrane region" description="Helical" evidence="1">
    <location>
        <begin position="15"/>
        <end position="38"/>
    </location>
</feature>
<reference evidence="2 3" key="1">
    <citation type="submission" date="2021-02" db="EMBL/GenBank/DDBJ databases">
        <title>Niveibacterium changnyeongensis HC41.</title>
        <authorList>
            <person name="Kang M."/>
        </authorList>
    </citation>
    <scope>NUCLEOTIDE SEQUENCE [LARGE SCALE GENOMIC DNA]</scope>
    <source>
        <strain evidence="2 3">HC41</strain>
    </source>
</reference>
<evidence type="ECO:0000313" key="2">
    <source>
        <dbReference type="EMBL" id="QSI75928.1"/>
    </source>
</evidence>
<dbReference type="Proteomes" id="UP000663570">
    <property type="component" value="Chromosome"/>
</dbReference>
<proteinExistence type="predicted"/>
<accession>A0ABX7M5A4</accession>
<feature type="transmembrane region" description="Helical" evidence="1">
    <location>
        <begin position="50"/>
        <end position="70"/>
    </location>
</feature>
<dbReference type="EMBL" id="CP071060">
    <property type="protein sequence ID" value="QSI75928.1"/>
    <property type="molecule type" value="Genomic_DNA"/>
</dbReference>
<organism evidence="2 3">
    <name type="scientific">Niveibacterium microcysteis</name>
    <dbReference type="NCBI Taxonomy" id="2811415"/>
    <lineage>
        <taxon>Bacteria</taxon>
        <taxon>Pseudomonadati</taxon>
        <taxon>Pseudomonadota</taxon>
        <taxon>Betaproteobacteria</taxon>
        <taxon>Rhodocyclales</taxon>
        <taxon>Rhodocyclaceae</taxon>
        <taxon>Niveibacterium</taxon>
    </lineage>
</organism>
<sequence>MLNRPKRRVRPTPTIMMWALVDVAGVLALALGAGYLVHGPGFFFNNVPGSTLQALVFTFGGLATILVAAVKMLAEVLKQMPQDGSTTQP</sequence>
<keyword evidence="1" id="KW-1133">Transmembrane helix</keyword>
<evidence type="ECO:0000256" key="1">
    <source>
        <dbReference type="SAM" id="Phobius"/>
    </source>
</evidence>
<keyword evidence="1" id="KW-0472">Membrane</keyword>
<dbReference type="RefSeq" id="WP_172197363.1">
    <property type="nucleotide sequence ID" value="NZ_CP071060.1"/>
</dbReference>
<name>A0ABX7M5A4_9RHOO</name>
<evidence type="ECO:0000313" key="3">
    <source>
        <dbReference type="Proteomes" id="UP000663570"/>
    </source>
</evidence>
<keyword evidence="1" id="KW-0812">Transmembrane</keyword>
<keyword evidence="3" id="KW-1185">Reference proteome</keyword>
<protein>
    <submittedName>
        <fullName evidence="2">Uncharacterized protein</fullName>
    </submittedName>
</protein>